<organism evidence="1 2">
    <name type="scientific">Methylocella tundrae</name>
    <dbReference type="NCBI Taxonomy" id="227605"/>
    <lineage>
        <taxon>Bacteria</taxon>
        <taxon>Pseudomonadati</taxon>
        <taxon>Pseudomonadota</taxon>
        <taxon>Alphaproteobacteria</taxon>
        <taxon>Hyphomicrobiales</taxon>
        <taxon>Beijerinckiaceae</taxon>
        <taxon>Methylocella</taxon>
    </lineage>
</organism>
<name>A0A4U8Z7W4_METTU</name>
<keyword evidence="1" id="KW-0614">Plasmid</keyword>
<sequence>MRYHVQTAMTDPLEKRLIEALTKVDAHGDIAPAHVQDPMTMVLRERAVQADLMRWDDSRGHYVLTGTGRSRISARRRAPGVVIRFEKRDDKAAISPQRKSD</sequence>
<dbReference type="EMBL" id="LR536452">
    <property type="protein sequence ID" value="VFU17673.1"/>
    <property type="molecule type" value="Genomic_DNA"/>
</dbReference>
<protein>
    <submittedName>
        <fullName evidence="1">Uncharacterized protein</fullName>
    </submittedName>
</protein>
<proteinExistence type="predicted"/>
<dbReference type="Proteomes" id="UP000294360">
    <property type="component" value="Plasmid 3"/>
</dbReference>
<gene>
    <name evidence="1" type="ORF">MTUNDRAET4_0190</name>
</gene>
<dbReference type="AlphaFoldDB" id="A0A4U8Z7W4"/>
<reference evidence="1 2" key="1">
    <citation type="submission" date="2019-03" db="EMBL/GenBank/DDBJ databases">
        <authorList>
            <person name="Kox A.R. M."/>
        </authorList>
    </citation>
    <scope>NUCLEOTIDE SEQUENCE [LARGE SCALE GENOMIC DNA]</scope>
    <source>
        <strain evidence="1">MTUNDRAET4 annotated genome</strain>
        <plasmid evidence="2">3</plasmid>
    </source>
</reference>
<geneLocation type="plasmid" evidence="1 2">
    <name>3</name>
</geneLocation>
<accession>A0A4U8Z7W4</accession>
<evidence type="ECO:0000313" key="1">
    <source>
        <dbReference type="EMBL" id="VFU17673.1"/>
    </source>
</evidence>
<evidence type="ECO:0000313" key="2">
    <source>
        <dbReference type="Proteomes" id="UP000294360"/>
    </source>
</evidence>
<dbReference type="KEGG" id="mtun:MTUNDRAET4_0190.2"/>